<dbReference type="SUPFAM" id="SSF53756">
    <property type="entry name" value="UDP-Glycosyltransferase/glycogen phosphorylase"/>
    <property type="match status" value="1"/>
</dbReference>
<reference evidence="5 6" key="1">
    <citation type="submission" date="2020-03" db="EMBL/GenBank/DDBJ databases">
        <title>Propioniciclava sp. nov., isolated from Hydrophilus acuminatus.</title>
        <authorList>
            <person name="Hyun D.-W."/>
            <person name="Bae J.-W."/>
        </authorList>
    </citation>
    <scope>NUCLEOTIDE SEQUENCE [LARGE SCALE GENOMIC DNA]</scope>
    <source>
        <strain evidence="5 6">HDW11</strain>
    </source>
</reference>
<evidence type="ECO:0000256" key="1">
    <source>
        <dbReference type="ARBA" id="ARBA00009481"/>
    </source>
</evidence>
<dbReference type="PANTHER" id="PTHR12526:SF640">
    <property type="entry name" value="COLANIC ACID BIOSYNTHESIS GLYCOSYLTRANSFERASE WCAL-RELATED"/>
    <property type="match status" value="1"/>
</dbReference>
<evidence type="ECO:0000313" key="5">
    <source>
        <dbReference type="EMBL" id="QIK71383.1"/>
    </source>
</evidence>
<organism evidence="5 6">
    <name type="scientific">Propioniciclava coleopterorum</name>
    <dbReference type="NCBI Taxonomy" id="2714937"/>
    <lineage>
        <taxon>Bacteria</taxon>
        <taxon>Bacillati</taxon>
        <taxon>Actinomycetota</taxon>
        <taxon>Actinomycetes</taxon>
        <taxon>Propionibacteriales</taxon>
        <taxon>Propionibacteriaceae</taxon>
        <taxon>Propioniciclava</taxon>
    </lineage>
</organism>
<dbReference type="KEGG" id="prv:G7070_02630"/>
<evidence type="ECO:0000256" key="2">
    <source>
        <dbReference type="ARBA" id="ARBA00022676"/>
    </source>
</evidence>
<dbReference type="GO" id="GO:0016757">
    <property type="term" value="F:glycosyltransferase activity"/>
    <property type="evidence" value="ECO:0007669"/>
    <property type="project" value="UniProtKB-KW"/>
</dbReference>
<name>A0A6G7Y3M6_9ACTN</name>
<dbReference type="Proteomes" id="UP000501058">
    <property type="component" value="Chromosome"/>
</dbReference>
<protein>
    <submittedName>
        <fullName evidence="5">Glycosyltransferase</fullName>
    </submittedName>
</protein>
<evidence type="ECO:0000256" key="3">
    <source>
        <dbReference type="ARBA" id="ARBA00022679"/>
    </source>
</evidence>
<dbReference type="RefSeq" id="WP_166231767.1">
    <property type="nucleotide sequence ID" value="NZ_CP049865.1"/>
</dbReference>
<keyword evidence="3 5" id="KW-0808">Transferase</keyword>
<proteinExistence type="inferred from homology"/>
<gene>
    <name evidence="5" type="ORF">G7070_02630</name>
</gene>
<dbReference type="Pfam" id="PF00534">
    <property type="entry name" value="Glycos_transf_1"/>
    <property type="match status" value="1"/>
</dbReference>
<sequence length="384" mass="41071">MRVVFAHDHIFVEHAGRHATSGSFPDEVLARYTTALGPVVFVGRVRHEDAPPAGLSLLSDPDVRIVPAGPLPRARRVLDAEVARAEAVVVRLPSRIGALAWLSARRLGRPTLVEVVGCAWDAYRHHGVLGRIAAPAFFLLTRALVRRSTHVLYVTSRFLQRRYPTAGVAVACSDVVFPDPDAAVLERRLARIGAGRGRAPLVLCTVGAVHVTYKGHDTVLRAMRRLKDRGIATHYRIVGGGDPRRLAGLADDLGLGADVSFLGALPHQEVLSALQECDLYVQPSRVEGLPRALLEAMSVGCPALGARVGGIPELLVGRDLFAAGDAGELADRIAGLDADALRRMALANVAVAAGPYCPAKLAARRDAFLRRFRADAEAARGASR</sequence>
<accession>A0A6G7Y3M6</accession>
<keyword evidence="6" id="KW-1185">Reference proteome</keyword>
<dbReference type="Gene3D" id="3.40.50.2000">
    <property type="entry name" value="Glycogen Phosphorylase B"/>
    <property type="match status" value="2"/>
</dbReference>
<evidence type="ECO:0000259" key="4">
    <source>
        <dbReference type="Pfam" id="PF00534"/>
    </source>
</evidence>
<comment type="similarity">
    <text evidence="1">Belongs to the glycosyltransferase group 1 family. Glycosyltransferase 4 subfamily.</text>
</comment>
<keyword evidence="2" id="KW-0328">Glycosyltransferase</keyword>
<feature type="domain" description="Glycosyl transferase family 1" evidence="4">
    <location>
        <begin position="205"/>
        <end position="339"/>
    </location>
</feature>
<dbReference type="AlphaFoldDB" id="A0A6G7Y3M6"/>
<dbReference type="PANTHER" id="PTHR12526">
    <property type="entry name" value="GLYCOSYLTRANSFERASE"/>
    <property type="match status" value="1"/>
</dbReference>
<dbReference type="InterPro" id="IPR001296">
    <property type="entry name" value="Glyco_trans_1"/>
</dbReference>
<dbReference type="EMBL" id="CP049865">
    <property type="protein sequence ID" value="QIK71383.1"/>
    <property type="molecule type" value="Genomic_DNA"/>
</dbReference>
<evidence type="ECO:0000313" key="6">
    <source>
        <dbReference type="Proteomes" id="UP000501058"/>
    </source>
</evidence>